<dbReference type="RefSeq" id="WP_102837119.1">
    <property type="nucleotide sequence ID" value="NZ_JAMOIF010000007.1"/>
</dbReference>
<evidence type="ECO:0000313" key="2">
    <source>
        <dbReference type="EMBL" id="TYP64351.1"/>
    </source>
</evidence>
<organism evidence="2 3">
    <name type="scientific">Stutzerimonas stutzeri</name>
    <name type="common">Pseudomonas stutzeri</name>
    <dbReference type="NCBI Taxonomy" id="316"/>
    <lineage>
        <taxon>Bacteria</taxon>
        <taxon>Pseudomonadati</taxon>
        <taxon>Pseudomonadota</taxon>
        <taxon>Gammaproteobacteria</taxon>
        <taxon>Pseudomonadales</taxon>
        <taxon>Pseudomonadaceae</taxon>
        <taxon>Stutzerimonas</taxon>
    </lineage>
</organism>
<evidence type="ECO:0000259" key="1">
    <source>
        <dbReference type="Pfam" id="PF12680"/>
    </source>
</evidence>
<name>A0A5S5BBA7_STUST</name>
<dbReference type="OrthoDB" id="582835at2"/>
<dbReference type="SUPFAM" id="SSF54427">
    <property type="entry name" value="NTF2-like"/>
    <property type="match status" value="1"/>
</dbReference>
<reference evidence="2 3" key="1">
    <citation type="submission" date="2019-07" db="EMBL/GenBank/DDBJ databases">
        <title>Deep subsurface shale carbon reservoir microbial communities from Ohio and West Virginia, USA.</title>
        <authorList>
            <person name="Wrighton K."/>
        </authorList>
    </citation>
    <scope>NUCLEOTIDE SEQUENCE [LARGE SCALE GENOMIC DNA]</scope>
    <source>
        <strain evidence="2 3">NP_8Ht</strain>
    </source>
</reference>
<dbReference type="AlphaFoldDB" id="A0A5S5BBA7"/>
<dbReference type="InterPro" id="IPR032710">
    <property type="entry name" value="NTF2-like_dom_sf"/>
</dbReference>
<dbReference type="Gene3D" id="3.10.450.50">
    <property type="match status" value="1"/>
</dbReference>
<sequence length="135" mass="15219">MHQATAQLLQRYYDAFNAGDMVTFLSLLTDDVIHDINQSGREVGKPAFEQFMQRMNRNYREKIVDLSITTNEAGDRAAVEFTVLGEYLATDEGLPEANGQTYRLPAGAFFAIRDGQVARVTNYYNLEDWVAQVSA</sequence>
<dbReference type="InterPro" id="IPR037401">
    <property type="entry name" value="SnoaL-like"/>
</dbReference>
<dbReference type="GO" id="GO:0016853">
    <property type="term" value="F:isomerase activity"/>
    <property type="evidence" value="ECO:0007669"/>
    <property type="project" value="UniProtKB-KW"/>
</dbReference>
<evidence type="ECO:0000313" key="3">
    <source>
        <dbReference type="Proteomes" id="UP000324282"/>
    </source>
</evidence>
<feature type="domain" description="SnoaL-like" evidence="1">
    <location>
        <begin position="10"/>
        <end position="120"/>
    </location>
</feature>
<accession>A0A5S5BBA7</accession>
<dbReference type="NCBIfam" id="TIGR02096">
    <property type="entry name" value="ketosteroid isomerase-related protein"/>
    <property type="match status" value="1"/>
</dbReference>
<proteinExistence type="predicted"/>
<protein>
    <submittedName>
        <fullName evidence="2">Steroid delta-isomerase-like uncharacterized protein</fullName>
    </submittedName>
</protein>
<gene>
    <name evidence="2" type="ORF">A9A72_1231137</name>
</gene>
<comment type="caution">
    <text evidence="2">The sequence shown here is derived from an EMBL/GenBank/DDBJ whole genome shotgun (WGS) entry which is preliminary data.</text>
</comment>
<dbReference type="Pfam" id="PF12680">
    <property type="entry name" value="SnoaL_2"/>
    <property type="match status" value="1"/>
</dbReference>
<dbReference type="InterPro" id="IPR011721">
    <property type="entry name" value="CHP02096"/>
</dbReference>
<dbReference type="EMBL" id="VNHQ01000013">
    <property type="protein sequence ID" value="TYP64351.1"/>
    <property type="molecule type" value="Genomic_DNA"/>
</dbReference>
<dbReference type="Proteomes" id="UP000324282">
    <property type="component" value="Unassembled WGS sequence"/>
</dbReference>
<keyword evidence="2" id="KW-0413">Isomerase</keyword>